<dbReference type="InterPro" id="IPR050618">
    <property type="entry name" value="Ubq-SigPath_Reg"/>
</dbReference>
<dbReference type="InterPro" id="IPR013320">
    <property type="entry name" value="ConA-like_dom_sf"/>
</dbReference>
<dbReference type="GeneID" id="25985473"/>
<dbReference type="InterPro" id="IPR003877">
    <property type="entry name" value="SPRY_dom"/>
</dbReference>
<organism evidence="3 4">
    <name type="scientific">Trichosporon asahii var. asahii (strain ATCC 90039 / CBS 2479 / JCM 2466 / KCTC 7840 / NBRC 103889/ NCYC 2677 / UAMH 7654)</name>
    <name type="common">Yeast</name>
    <dbReference type="NCBI Taxonomy" id="1186058"/>
    <lineage>
        <taxon>Eukaryota</taxon>
        <taxon>Fungi</taxon>
        <taxon>Dikarya</taxon>
        <taxon>Basidiomycota</taxon>
        <taxon>Agaricomycotina</taxon>
        <taxon>Tremellomycetes</taxon>
        <taxon>Trichosporonales</taxon>
        <taxon>Trichosporonaceae</taxon>
        <taxon>Trichosporon</taxon>
    </lineage>
</organism>
<dbReference type="Pfam" id="PF00622">
    <property type="entry name" value="SPRY"/>
    <property type="match status" value="1"/>
</dbReference>
<evidence type="ECO:0000313" key="3">
    <source>
        <dbReference type="EMBL" id="EJT48970.1"/>
    </source>
</evidence>
<dbReference type="Proteomes" id="UP000002748">
    <property type="component" value="Unassembled WGS sequence"/>
</dbReference>
<feature type="compositionally biased region" description="Polar residues" evidence="1">
    <location>
        <begin position="231"/>
        <end position="243"/>
    </location>
</feature>
<dbReference type="SMART" id="SM00449">
    <property type="entry name" value="SPRY"/>
    <property type="match status" value="1"/>
</dbReference>
<dbReference type="SUPFAM" id="SSF49899">
    <property type="entry name" value="Concanavalin A-like lectins/glucanases"/>
    <property type="match status" value="1"/>
</dbReference>
<evidence type="ECO:0000256" key="1">
    <source>
        <dbReference type="SAM" id="MobiDB-lite"/>
    </source>
</evidence>
<feature type="compositionally biased region" description="Low complexity" evidence="1">
    <location>
        <begin position="89"/>
        <end position="103"/>
    </location>
</feature>
<accession>J4UD21</accession>
<feature type="region of interest" description="Disordered" evidence="1">
    <location>
        <begin position="915"/>
        <end position="942"/>
    </location>
</feature>
<dbReference type="AlphaFoldDB" id="J4UD21"/>
<gene>
    <name evidence="3" type="ORF">A1Q1_01959</name>
</gene>
<sequence length="942" mass="101011">MSAPAQDDLPARRTHSNVDPGPSNPSHSGPTNPPATDDAWTAEDVDIPDGLSELFTTLPPPFSTSRSGSSSRRELAAPGNDGGATSVLASSSSTPIATPATPSEQQLTLDALLGPPARLPHRRTPSQSQRTSAWRDSNASSALGMSFPNGRIGDQPQTSSDREYTRDRDESAWNGLATARAYYDSRSRMSAGQFARLETLTDLIDRNRHQPGRSSGERAPVRARLPPGPRSESQSGPSSTLFNSLVRPVPTTSTSAATATATSSGSGTGNTNERMATTVLRRRNGDGMRWANRAAYSFDPSDIAPPGGADDHIWDILGDPDSDDDMWGIYRMGEGDDVDGWGDPPEGGASLSRGRNNRRRSRHEDDSMSIDFTPGRFQPTNNSTEGSPIVVGRRRRRSAGTTPLKDANDMASKKRKCTTPILPPARPAYLRYTSLSETSELPNDFMEPPRSSHLEVSYDGDRPIVTFGEQHRDQLQDSESDACALRANRSIPTGIGVHYYEVEVLDAGRLRYVSVGWMSATSTLNRLVGWDRGTWGFHCDDGNSFAGQNHGNEFTEPWGSGDIVGVGIDFSTGRAFFTRNGSLVGNAFADLPQHLFPAVGMRSPRESVRVNFAGPFKYDINKHVAEIAERVHAQHVPKRWRFSVPAPETRIPKLAGVSPPPPPPADGTIFPRGASGDSVLGGGSGSVHLAMHGKAKGKASVSAVNGLPQDSPLRDPAFRAETAFVLDHLQQNGHGRALSLLKDAMAKRGWMRPSPSSDGKGAQDLATFLAAFREGRVERNLIPRLFGKLEQRLAVHELAQAAAAAAAAEEGEMADEADTRAIELGRELRARQKKERWDEAEVELLGHAAALLAGRNAVAEAALAAARAEDAAEIDRTVRAELGLRPRSALSLAVTQMRLITDKLGEAGDGEAPFLGVDRLLPSSSADTNAGESADPKTIATG</sequence>
<feature type="compositionally biased region" description="Polar residues" evidence="1">
    <location>
        <begin position="125"/>
        <end position="143"/>
    </location>
</feature>
<feature type="region of interest" description="Disordered" evidence="1">
    <location>
        <begin position="1"/>
        <end position="170"/>
    </location>
</feature>
<dbReference type="RefSeq" id="XP_014180442.1">
    <property type="nucleotide sequence ID" value="XM_014324967.1"/>
</dbReference>
<feature type="compositionally biased region" description="Polar residues" evidence="1">
    <location>
        <begin position="922"/>
        <end position="931"/>
    </location>
</feature>
<feature type="compositionally biased region" description="Basic and acidic residues" evidence="1">
    <location>
        <begin position="160"/>
        <end position="170"/>
    </location>
</feature>
<feature type="region of interest" description="Disordered" evidence="1">
    <location>
        <begin position="202"/>
        <end position="276"/>
    </location>
</feature>
<dbReference type="PROSITE" id="PS50188">
    <property type="entry name" value="B302_SPRY"/>
    <property type="match status" value="1"/>
</dbReference>
<dbReference type="OrthoDB" id="25503at2759"/>
<dbReference type="InterPro" id="IPR001870">
    <property type="entry name" value="B30.2/SPRY"/>
</dbReference>
<comment type="caution">
    <text evidence="3">The sequence shown here is derived from an EMBL/GenBank/DDBJ whole genome shotgun (WGS) entry which is preliminary data.</text>
</comment>
<proteinExistence type="predicted"/>
<dbReference type="Gene3D" id="2.60.120.920">
    <property type="match status" value="1"/>
</dbReference>
<dbReference type="InterPro" id="IPR043136">
    <property type="entry name" value="B30.2/SPRY_sf"/>
</dbReference>
<evidence type="ECO:0000313" key="4">
    <source>
        <dbReference type="Proteomes" id="UP000002748"/>
    </source>
</evidence>
<dbReference type="PANTHER" id="PTHR12864">
    <property type="entry name" value="RAN BINDING PROTEIN 9-RELATED"/>
    <property type="match status" value="1"/>
</dbReference>
<feature type="compositionally biased region" description="Low complexity" evidence="1">
    <location>
        <begin position="251"/>
        <end position="265"/>
    </location>
</feature>
<feature type="domain" description="B30.2/SPRY" evidence="2">
    <location>
        <begin position="425"/>
        <end position="617"/>
    </location>
</feature>
<dbReference type="EMBL" id="ALBS01000183">
    <property type="protein sequence ID" value="EJT48970.1"/>
    <property type="molecule type" value="Genomic_DNA"/>
</dbReference>
<dbReference type="HOGENOM" id="CLU_311728_0_0_1"/>
<feature type="region of interest" description="Disordered" evidence="1">
    <location>
        <begin position="334"/>
        <end position="423"/>
    </location>
</feature>
<dbReference type="VEuPathDB" id="FungiDB:A1Q1_01959"/>
<evidence type="ECO:0000259" key="2">
    <source>
        <dbReference type="PROSITE" id="PS50188"/>
    </source>
</evidence>
<reference evidence="3 4" key="1">
    <citation type="journal article" date="2012" name="Eukaryot. Cell">
        <title>Draft genome sequence of CBS 2479, the standard type strain of Trichosporon asahii.</title>
        <authorList>
            <person name="Yang R.Y."/>
            <person name="Li H.T."/>
            <person name="Zhu H."/>
            <person name="Zhou G.P."/>
            <person name="Wang M."/>
            <person name="Wang L."/>
        </authorList>
    </citation>
    <scope>NUCLEOTIDE SEQUENCE [LARGE SCALE GENOMIC DNA]</scope>
    <source>
        <strain evidence="4">ATCC 90039 / CBS 2479 / JCM 2466 / KCTC 7840 / NCYC 2677 / UAMH 7654</strain>
    </source>
</reference>
<name>J4UD21_TRIAS</name>
<dbReference type="KEGG" id="tasa:A1Q1_01959"/>
<protein>
    <recommendedName>
        <fullName evidence="2">B30.2/SPRY domain-containing protein</fullName>
    </recommendedName>
</protein>